<dbReference type="InterPro" id="IPR050087">
    <property type="entry name" value="AON_synthase_class-II"/>
</dbReference>
<dbReference type="InterPro" id="IPR015422">
    <property type="entry name" value="PyrdxlP-dep_Trfase_small"/>
</dbReference>
<dbReference type="PANTHER" id="PTHR13693:SF103">
    <property type="entry name" value="AMINOTRANSFERASE CLASS I_CLASSII DOMAIN-CONTAINING PROTEIN"/>
    <property type="match status" value="1"/>
</dbReference>
<organism evidence="4 5">
    <name type="scientific">Minwuia thermotolerans</name>
    <dbReference type="NCBI Taxonomy" id="2056226"/>
    <lineage>
        <taxon>Bacteria</taxon>
        <taxon>Pseudomonadati</taxon>
        <taxon>Pseudomonadota</taxon>
        <taxon>Alphaproteobacteria</taxon>
        <taxon>Minwuiales</taxon>
        <taxon>Minwuiaceae</taxon>
        <taxon>Minwuia</taxon>
    </lineage>
</organism>
<accession>A0A2M9FWX5</accession>
<dbReference type="OrthoDB" id="9807157at2"/>
<dbReference type="InterPro" id="IPR004839">
    <property type="entry name" value="Aminotransferase_I/II_large"/>
</dbReference>
<evidence type="ECO:0000313" key="5">
    <source>
        <dbReference type="Proteomes" id="UP000229498"/>
    </source>
</evidence>
<evidence type="ECO:0000313" key="4">
    <source>
        <dbReference type="EMBL" id="PJK27939.1"/>
    </source>
</evidence>
<dbReference type="RefSeq" id="WP_109794880.1">
    <property type="nucleotide sequence ID" value="NZ_PHIG01000052.1"/>
</dbReference>
<dbReference type="Proteomes" id="UP000229498">
    <property type="component" value="Unassembled WGS sequence"/>
</dbReference>
<gene>
    <name evidence="4" type="ORF">CVT23_19580</name>
</gene>
<comment type="caution">
    <text evidence="4">The sequence shown here is derived from an EMBL/GenBank/DDBJ whole genome shotgun (WGS) entry which is preliminary data.</text>
</comment>
<name>A0A2M9FWX5_9PROT</name>
<evidence type="ECO:0000256" key="1">
    <source>
        <dbReference type="ARBA" id="ARBA00001933"/>
    </source>
</evidence>
<dbReference type="GO" id="GO:0030170">
    <property type="term" value="F:pyridoxal phosphate binding"/>
    <property type="evidence" value="ECO:0007669"/>
    <property type="project" value="InterPro"/>
</dbReference>
<dbReference type="GO" id="GO:0016740">
    <property type="term" value="F:transferase activity"/>
    <property type="evidence" value="ECO:0007669"/>
    <property type="project" value="UniProtKB-KW"/>
</dbReference>
<comment type="cofactor">
    <cofactor evidence="1">
        <name>pyridoxal 5'-phosphate</name>
        <dbReference type="ChEBI" id="CHEBI:597326"/>
    </cofactor>
</comment>
<feature type="domain" description="Aminotransferase class I/classII large" evidence="3">
    <location>
        <begin position="73"/>
        <end position="418"/>
    </location>
</feature>
<sequence length="448" mass="48741">MNDDASLPPEALVGSLRDYRIIEGADLLGRTEAFFDWQNLRRRHDLWPYSRSTATAPKSSCSAFDDTGKDVQGVNFASQDYLSLASHPAIKEAAIRAITDFGAHSAGSAALLGNTGLSLRLEAEISGFLGRDHTVLYPTGWSAGFGVVQGLVRPDDHVVMDVLAHSCMQQGAAAATKNIHLHGHLNLDGVRRKLKRIRDKDAKNGILVVTESLFSMDSDTPKLRELQNLCHEFGAILLVDAAHDLGCMGEDGRGQLGLQNMIDDVDIIVGSFSKTFASNGGFVTAGSRAVKEYLKYYSAPQTFSNALSPMQAAVVLKAFEIVRSDEGRQLRRDLMNNTLYLREQLKEARFDVSGDPSAIVPVHIGAEGHARMAAQELAKRGAIANLVEYPAVARGGARFRLQVMARHHKAEIDHLVGRMREAVDEAEIRFRPHRGAAPAKAARAARAA</sequence>
<dbReference type="Pfam" id="PF00155">
    <property type="entry name" value="Aminotran_1_2"/>
    <property type="match status" value="1"/>
</dbReference>
<evidence type="ECO:0000259" key="3">
    <source>
        <dbReference type="Pfam" id="PF00155"/>
    </source>
</evidence>
<proteinExistence type="predicted"/>
<dbReference type="EMBL" id="PHIG01000052">
    <property type="protein sequence ID" value="PJK27939.1"/>
    <property type="molecule type" value="Genomic_DNA"/>
</dbReference>
<reference evidence="4 5" key="1">
    <citation type="submission" date="2017-11" db="EMBL/GenBank/DDBJ databases">
        <title>Draft genome sequence of Rhizobiales bacterium SY3-13.</title>
        <authorList>
            <person name="Sun C."/>
        </authorList>
    </citation>
    <scope>NUCLEOTIDE SEQUENCE [LARGE SCALE GENOMIC DNA]</scope>
    <source>
        <strain evidence="4 5">SY3-13</strain>
    </source>
</reference>
<dbReference type="Gene3D" id="3.90.1150.10">
    <property type="entry name" value="Aspartate Aminotransferase, domain 1"/>
    <property type="match status" value="1"/>
</dbReference>
<dbReference type="PANTHER" id="PTHR13693">
    <property type="entry name" value="CLASS II AMINOTRANSFERASE/8-AMINO-7-OXONONANOATE SYNTHASE"/>
    <property type="match status" value="1"/>
</dbReference>
<evidence type="ECO:0000256" key="2">
    <source>
        <dbReference type="ARBA" id="ARBA00022679"/>
    </source>
</evidence>
<dbReference type="AlphaFoldDB" id="A0A2M9FWX5"/>
<dbReference type="InterPro" id="IPR015421">
    <property type="entry name" value="PyrdxlP-dep_Trfase_major"/>
</dbReference>
<dbReference type="Gene3D" id="3.40.640.10">
    <property type="entry name" value="Type I PLP-dependent aspartate aminotransferase-like (Major domain)"/>
    <property type="match status" value="1"/>
</dbReference>
<protein>
    <submittedName>
        <fullName evidence="4">8-amino-7-oxononanoate synthase</fullName>
    </submittedName>
</protein>
<dbReference type="InterPro" id="IPR015424">
    <property type="entry name" value="PyrdxlP-dep_Trfase"/>
</dbReference>
<dbReference type="SUPFAM" id="SSF53383">
    <property type="entry name" value="PLP-dependent transferases"/>
    <property type="match status" value="1"/>
</dbReference>
<keyword evidence="2" id="KW-0808">Transferase</keyword>
<keyword evidence="5" id="KW-1185">Reference proteome</keyword>